<dbReference type="Proteomes" id="UP001610063">
    <property type="component" value="Unassembled WGS sequence"/>
</dbReference>
<keyword evidence="5" id="KW-0732">Signal</keyword>
<evidence type="ECO:0000256" key="4">
    <source>
        <dbReference type="PROSITE-ProRule" id="PRU00433"/>
    </source>
</evidence>
<proteinExistence type="predicted"/>
<evidence type="ECO:0000256" key="3">
    <source>
        <dbReference type="ARBA" id="ARBA00023004"/>
    </source>
</evidence>
<evidence type="ECO:0000256" key="2">
    <source>
        <dbReference type="ARBA" id="ARBA00022723"/>
    </source>
</evidence>
<dbReference type="InterPro" id="IPR009056">
    <property type="entry name" value="Cyt_c-like_dom"/>
</dbReference>
<evidence type="ECO:0000256" key="5">
    <source>
        <dbReference type="SAM" id="SignalP"/>
    </source>
</evidence>
<keyword evidence="3 4" id="KW-0408">Iron</keyword>
<dbReference type="PROSITE" id="PS51007">
    <property type="entry name" value="CYTC"/>
    <property type="match status" value="1"/>
</dbReference>
<dbReference type="PROSITE" id="PS51257">
    <property type="entry name" value="PROKAR_LIPOPROTEIN"/>
    <property type="match status" value="1"/>
</dbReference>
<gene>
    <name evidence="7" type="ORF">ACHKAR_11580</name>
</gene>
<evidence type="ECO:0000256" key="1">
    <source>
        <dbReference type="ARBA" id="ARBA00022617"/>
    </source>
</evidence>
<dbReference type="RefSeq" id="WP_395417509.1">
    <property type="nucleotide sequence ID" value="NZ_JBIPKE010000017.1"/>
</dbReference>
<dbReference type="EMBL" id="JBIPKE010000017">
    <property type="protein sequence ID" value="MFH6984084.1"/>
    <property type="molecule type" value="Genomic_DNA"/>
</dbReference>
<evidence type="ECO:0000313" key="7">
    <source>
        <dbReference type="EMBL" id="MFH6984084.1"/>
    </source>
</evidence>
<keyword evidence="8" id="KW-1185">Reference proteome</keyword>
<evidence type="ECO:0000313" key="8">
    <source>
        <dbReference type="Proteomes" id="UP001610063"/>
    </source>
</evidence>
<protein>
    <submittedName>
        <fullName evidence="7">C-type cytochrome</fullName>
    </submittedName>
</protein>
<name>A0ABW7NBE8_9BACT</name>
<dbReference type="SUPFAM" id="SSF46626">
    <property type="entry name" value="Cytochrome c"/>
    <property type="match status" value="1"/>
</dbReference>
<dbReference type="InterPro" id="IPR051459">
    <property type="entry name" value="Cytochrome_c-type_DH"/>
</dbReference>
<accession>A0ABW7NBE8</accession>
<dbReference type="PANTHER" id="PTHR35008:SF8">
    <property type="entry name" value="ALCOHOL DEHYDROGENASE CYTOCHROME C SUBUNIT"/>
    <property type="match status" value="1"/>
</dbReference>
<dbReference type="PANTHER" id="PTHR35008">
    <property type="entry name" value="BLL4482 PROTEIN-RELATED"/>
    <property type="match status" value="1"/>
</dbReference>
<organism evidence="7 8">
    <name type="scientific">Marinoscillum luteum</name>
    <dbReference type="NCBI Taxonomy" id="861051"/>
    <lineage>
        <taxon>Bacteria</taxon>
        <taxon>Pseudomonadati</taxon>
        <taxon>Bacteroidota</taxon>
        <taxon>Cytophagia</taxon>
        <taxon>Cytophagales</taxon>
        <taxon>Reichenbachiellaceae</taxon>
        <taxon>Marinoscillum</taxon>
    </lineage>
</organism>
<dbReference type="InterPro" id="IPR036909">
    <property type="entry name" value="Cyt_c-like_dom_sf"/>
</dbReference>
<feature type="signal peptide" evidence="5">
    <location>
        <begin position="1"/>
        <end position="26"/>
    </location>
</feature>
<comment type="caution">
    <text evidence="7">The sequence shown here is derived from an EMBL/GenBank/DDBJ whole genome shotgun (WGS) entry which is preliminary data.</text>
</comment>
<feature type="chain" id="PRO_5045852572" evidence="5">
    <location>
        <begin position="27"/>
        <end position="154"/>
    </location>
</feature>
<keyword evidence="2 4" id="KW-0479">Metal-binding</keyword>
<feature type="domain" description="Cytochrome c" evidence="6">
    <location>
        <begin position="41"/>
        <end position="130"/>
    </location>
</feature>
<reference evidence="7 8" key="1">
    <citation type="journal article" date="2013" name="Int. J. Syst. Evol. Microbiol.">
        <title>Marinoscillum luteum sp. nov., isolated from marine sediment.</title>
        <authorList>
            <person name="Cha I.T."/>
            <person name="Park S.J."/>
            <person name="Kim S.J."/>
            <person name="Kim J.G."/>
            <person name="Jung M.Y."/>
            <person name="Shin K.S."/>
            <person name="Kwon K.K."/>
            <person name="Yang S.H."/>
            <person name="Seo Y.S."/>
            <person name="Rhee S.K."/>
        </authorList>
    </citation>
    <scope>NUCLEOTIDE SEQUENCE [LARGE SCALE GENOMIC DNA]</scope>
    <source>
        <strain evidence="7 8">KCTC 23939</strain>
    </source>
</reference>
<dbReference type="Gene3D" id="1.10.760.10">
    <property type="entry name" value="Cytochrome c-like domain"/>
    <property type="match status" value="1"/>
</dbReference>
<evidence type="ECO:0000259" key="6">
    <source>
        <dbReference type="PROSITE" id="PS51007"/>
    </source>
</evidence>
<keyword evidence="1 4" id="KW-0349">Heme</keyword>
<dbReference type="Pfam" id="PF00034">
    <property type="entry name" value="Cytochrom_C"/>
    <property type="match status" value="1"/>
</dbReference>
<sequence length="154" mass="16970">MKNFKSTLLILVIFLTSCGTSPKKTADEKPVDRRTEIRLTQYMVQGKGLYQTYCSNCHQADGTGLGKLYPPLAGSDYLMADLKEVACLIKNGKTGEITVNGVSYNQMMPANTHLTPIEIAEIVTYISNSWGNEAGISATRDVTQWLKNCNQAEN</sequence>